<keyword evidence="5" id="KW-1185">Reference proteome</keyword>
<evidence type="ECO:0000313" key="3">
    <source>
        <dbReference type="EMBL" id="MDR6333196.1"/>
    </source>
</evidence>
<keyword evidence="1" id="KW-1133">Transmembrane helix</keyword>
<evidence type="ECO:0000313" key="2">
    <source>
        <dbReference type="EMBL" id="GLI21472.1"/>
    </source>
</evidence>
<gene>
    <name evidence="3" type="ORF">GGQ86_001660</name>
    <name evidence="2" type="ORF">XFLAVUS301_11460</name>
</gene>
<dbReference type="PANTHER" id="PTHR34980">
    <property type="entry name" value="INNER MEMBRANE PROTEIN-RELATED-RELATED"/>
    <property type="match status" value="1"/>
</dbReference>
<dbReference type="Pfam" id="PF05656">
    <property type="entry name" value="DUF805"/>
    <property type="match status" value="1"/>
</dbReference>
<dbReference type="GO" id="GO:0005886">
    <property type="term" value="C:plasma membrane"/>
    <property type="evidence" value="ECO:0007669"/>
    <property type="project" value="TreeGrafter"/>
</dbReference>
<organism evidence="2 4">
    <name type="scientific">Xanthobacter flavus</name>
    <dbReference type="NCBI Taxonomy" id="281"/>
    <lineage>
        <taxon>Bacteria</taxon>
        <taxon>Pseudomonadati</taxon>
        <taxon>Pseudomonadota</taxon>
        <taxon>Alphaproteobacteria</taxon>
        <taxon>Hyphomicrobiales</taxon>
        <taxon>Xanthobacteraceae</taxon>
        <taxon>Xanthobacter</taxon>
    </lineage>
</organism>
<feature type="transmembrane region" description="Helical" evidence="1">
    <location>
        <begin position="103"/>
        <end position="122"/>
    </location>
</feature>
<sequence length="144" mass="16231">MTFIEAVRSCLSQYAGFQGRAPRSEFWWFSLFTLLVDLAIMLVGGMLISGTIMNIQANGESVASWYAMTAPNWMMSLAHLALFLPTLAVTVRRLHDVGRSGWWIFIMLVPLFGLLLLLFWWVQPSQPQTNAYGPSPLPAPWPAR</sequence>
<dbReference type="EMBL" id="JAVDPY010000002">
    <property type="protein sequence ID" value="MDR6333196.1"/>
    <property type="molecule type" value="Genomic_DNA"/>
</dbReference>
<dbReference type="AlphaFoldDB" id="A0A9W6CLR3"/>
<evidence type="ECO:0000313" key="4">
    <source>
        <dbReference type="Proteomes" id="UP001144397"/>
    </source>
</evidence>
<name>A0A9W6CLR3_XANFL</name>
<dbReference type="PANTHER" id="PTHR34980:SF2">
    <property type="entry name" value="INNER MEMBRANE PROTEIN YHAH-RELATED"/>
    <property type="match status" value="1"/>
</dbReference>
<proteinExistence type="predicted"/>
<keyword evidence="1" id="KW-0472">Membrane</keyword>
<feature type="transmembrane region" description="Helical" evidence="1">
    <location>
        <begin position="73"/>
        <end position="91"/>
    </location>
</feature>
<comment type="caution">
    <text evidence="2">The sequence shown here is derived from an EMBL/GenBank/DDBJ whole genome shotgun (WGS) entry which is preliminary data.</text>
</comment>
<feature type="transmembrane region" description="Helical" evidence="1">
    <location>
        <begin position="26"/>
        <end position="53"/>
    </location>
</feature>
<reference evidence="2" key="1">
    <citation type="submission" date="2022-12" db="EMBL/GenBank/DDBJ databases">
        <title>Reference genome sequencing for broad-spectrum identification of bacterial and archaeal isolates by mass spectrometry.</title>
        <authorList>
            <person name="Sekiguchi Y."/>
            <person name="Tourlousse D.M."/>
        </authorList>
    </citation>
    <scope>NUCLEOTIDE SEQUENCE</scope>
    <source>
        <strain evidence="2">301</strain>
    </source>
</reference>
<keyword evidence="1" id="KW-0812">Transmembrane</keyword>
<protein>
    <submittedName>
        <fullName evidence="2 3">Membrane protein</fullName>
    </submittedName>
</protein>
<evidence type="ECO:0000256" key="1">
    <source>
        <dbReference type="SAM" id="Phobius"/>
    </source>
</evidence>
<dbReference type="RefSeq" id="WP_229646230.1">
    <property type="nucleotide sequence ID" value="NZ_BSDO01000001.1"/>
</dbReference>
<accession>A0A9W6CLR3</accession>
<dbReference type="InterPro" id="IPR008523">
    <property type="entry name" value="DUF805"/>
</dbReference>
<dbReference type="GeneID" id="95761940"/>
<dbReference type="Proteomes" id="UP001245370">
    <property type="component" value="Unassembled WGS sequence"/>
</dbReference>
<dbReference type="EMBL" id="BSDO01000001">
    <property type="protein sequence ID" value="GLI21472.1"/>
    <property type="molecule type" value="Genomic_DNA"/>
</dbReference>
<dbReference type="Proteomes" id="UP001144397">
    <property type="component" value="Unassembled WGS sequence"/>
</dbReference>
<reference evidence="3 5" key="2">
    <citation type="submission" date="2023-07" db="EMBL/GenBank/DDBJ databases">
        <title>Genomic Encyclopedia of Type Strains, Phase IV (KMG-IV): sequencing the most valuable type-strain genomes for metagenomic binning, comparative biology and taxonomic classification.</title>
        <authorList>
            <person name="Goeker M."/>
        </authorList>
    </citation>
    <scope>NUCLEOTIDE SEQUENCE [LARGE SCALE GENOMIC DNA]</scope>
    <source>
        <strain evidence="3 5">DSM 338</strain>
    </source>
</reference>
<evidence type="ECO:0000313" key="5">
    <source>
        <dbReference type="Proteomes" id="UP001245370"/>
    </source>
</evidence>